<evidence type="ECO:0000256" key="4">
    <source>
        <dbReference type="ARBA" id="ARBA00022989"/>
    </source>
</evidence>
<keyword evidence="6" id="KW-0675">Receptor</keyword>
<evidence type="ECO:0000256" key="5">
    <source>
        <dbReference type="ARBA" id="ARBA00023136"/>
    </source>
</evidence>
<protein>
    <recommendedName>
        <fullName evidence="6">Gustatory receptor</fullName>
    </recommendedName>
</protein>
<feature type="transmembrane region" description="Helical" evidence="6">
    <location>
        <begin position="77"/>
        <end position="97"/>
    </location>
</feature>
<keyword evidence="8" id="KW-1185">Reference proteome</keyword>
<reference evidence="7 8" key="1">
    <citation type="submission" date="2024-07" db="EMBL/GenBank/DDBJ databases">
        <title>Chromosome-level genome assembly of the water stick insect Ranatra chinensis (Heteroptera: Nepidae).</title>
        <authorList>
            <person name="Liu X."/>
        </authorList>
    </citation>
    <scope>NUCLEOTIDE SEQUENCE [LARGE SCALE GENOMIC DNA]</scope>
    <source>
        <strain evidence="7">Cailab_2021Rc</strain>
        <tissue evidence="7">Muscle</tissue>
    </source>
</reference>
<dbReference type="Pfam" id="PF08395">
    <property type="entry name" value="7tm_7"/>
    <property type="match status" value="1"/>
</dbReference>
<comment type="function">
    <text evidence="6">Gustatory receptor which mediates acceptance or avoidance behavior, depending on its substrates.</text>
</comment>
<evidence type="ECO:0000256" key="3">
    <source>
        <dbReference type="ARBA" id="ARBA00022692"/>
    </source>
</evidence>
<feature type="transmembrane region" description="Helical" evidence="6">
    <location>
        <begin position="268"/>
        <end position="286"/>
    </location>
</feature>
<gene>
    <name evidence="7" type="ORF">AAG570_013877</name>
</gene>
<dbReference type="AlphaFoldDB" id="A0ABD0YDH4"/>
<dbReference type="Proteomes" id="UP001558652">
    <property type="component" value="Unassembled WGS sequence"/>
</dbReference>
<dbReference type="GO" id="GO:0007165">
    <property type="term" value="P:signal transduction"/>
    <property type="evidence" value="ECO:0007669"/>
    <property type="project" value="UniProtKB-KW"/>
</dbReference>
<evidence type="ECO:0000256" key="2">
    <source>
        <dbReference type="ARBA" id="ARBA00022475"/>
    </source>
</evidence>
<proteinExistence type="inferred from homology"/>
<evidence type="ECO:0000256" key="1">
    <source>
        <dbReference type="ARBA" id="ARBA00004651"/>
    </source>
</evidence>
<organism evidence="7 8">
    <name type="scientific">Ranatra chinensis</name>
    <dbReference type="NCBI Taxonomy" id="642074"/>
    <lineage>
        <taxon>Eukaryota</taxon>
        <taxon>Metazoa</taxon>
        <taxon>Ecdysozoa</taxon>
        <taxon>Arthropoda</taxon>
        <taxon>Hexapoda</taxon>
        <taxon>Insecta</taxon>
        <taxon>Pterygota</taxon>
        <taxon>Neoptera</taxon>
        <taxon>Paraneoptera</taxon>
        <taxon>Hemiptera</taxon>
        <taxon>Heteroptera</taxon>
        <taxon>Panheteroptera</taxon>
        <taxon>Nepomorpha</taxon>
        <taxon>Nepidae</taxon>
        <taxon>Ranatrinae</taxon>
        <taxon>Ranatra</taxon>
    </lineage>
</organism>
<evidence type="ECO:0000313" key="8">
    <source>
        <dbReference type="Proteomes" id="UP001558652"/>
    </source>
</evidence>
<name>A0ABD0YDH4_9HEMI</name>
<accession>A0ABD0YDH4</accession>
<comment type="subcellular location">
    <subcellularLocation>
        <location evidence="1 6">Cell membrane</location>
        <topology evidence="1 6">Multi-pass membrane protein</topology>
    </subcellularLocation>
</comment>
<feature type="transmembrane region" description="Helical" evidence="6">
    <location>
        <begin position="45"/>
        <end position="65"/>
    </location>
</feature>
<sequence>MGDTDWPKDEATWGNVRDAANDAFFLSKVFGMFPYGGDLNLNLKLLSYSLFLVLATVGLGAYNLIQVNNGMKDAFVGRVEFLTLSLSVFAGFVTSVTTGRKLKDLLLEYERARSGLHPLGLSKVYDTKDVKLAACCSLALLTTAGLADLIMTVTLKGPCSNYIAWSVFFYLGWAMQDCSLRQFTTILHYLNDDFAGLKRYMKDTNWSLDLSKVETVTSAHDSLSKFCVKLNSFYSVQLFFILKNNIVILIISAFLLERANVLVELAGIPFIVTGTIRSLLYIFQLWHVCSSCQTVSNEANDFKLELYEVAKNDYKNGLPHNFEQKYFKIVTEYCYALELGLRNEEDAHEDSEETED</sequence>
<dbReference type="InterPro" id="IPR013604">
    <property type="entry name" value="7TM_chemorcpt"/>
</dbReference>
<evidence type="ECO:0000313" key="7">
    <source>
        <dbReference type="EMBL" id="KAL1129350.1"/>
    </source>
</evidence>
<keyword evidence="3 6" id="KW-0812">Transmembrane</keyword>
<dbReference type="EMBL" id="JBFDAA010000009">
    <property type="protein sequence ID" value="KAL1129350.1"/>
    <property type="molecule type" value="Genomic_DNA"/>
</dbReference>
<comment type="caution">
    <text evidence="7">The sequence shown here is derived from an EMBL/GenBank/DDBJ whole genome shotgun (WGS) entry which is preliminary data.</text>
</comment>
<keyword evidence="2 6" id="KW-1003">Cell membrane</keyword>
<keyword evidence="4 6" id="KW-1133">Transmembrane helix</keyword>
<keyword evidence="5 6" id="KW-0472">Membrane</keyword>
<comment type="caution">
    <text evidence="6">Lacks conserved residue(s) required for the propagation of feature annotation.</text>
</comment>
<evidence type="ECO:0000256" key="6">
    <source>
        <dbReference type="RuleBase" id="RU363108"/>
    </source>
</evidence>
<dbReference type="GO" id="GO:0005886">
    <property type="term" value="C:plasma membrane"/>
    <property type="evidence" value="ECO:0007669"/>
    <property type="project" value="UniProtKB-SubCell"/>
</dbReference>
<keyword evidence="6" id="KW-0807">Transducer</keyword>
<comment type="similarity">
    <text evidence="6">Belongs to the insect chemoreceptor superfamily. Gustatory receptor (GR) family.</text>
</comment>
<feature type="transmembrane region" description="Helical" evidence="6">
    <location>
        <begin position="233"/>
        <end position="256"/>
    </location>
</feature>